<evidence type="ECO:0000313" key="1">
    <source>
        <dbReference type="Proteomes" id="UP000887540"/>
    </source>
</evidence>
<evidence type="ECO:0000313" key="2">
    <source>
        <dbReference type="WBParaSite" id="ACRNAN_scaffold139.g11548.t1"/>
    </source>
</evidence>
<proteinExistence type="predicted"/>
<keyword evidence="1" id="KW-1185">Reference proteome</keyword>
<organism evidence="1 2">
    <name type="scientific">Acrobeloides nanus</name>
    <dbReference type="NCBI Taxonomy" id="290746"/>
    <lineage>
        <taxon>Eukaryota</taxon>
        <taxon>Metazoa</taxon>
        <taxon>Ecdysozoa</taxon>
        <taxon>Nematoda</taxon>
        <taxon>Chromadorea</taxon>
        <taxon>Rhabditida</taxon>
        <taxon>Tylenchina</taxon>
        <taxon>Cephalobomorpha</taxon>
        <taxon>Cephaloboidea</taxon>
        <taxon>Cephalobidae</taxon>
        <taxon>Acrobeloides</taxon>
    </lineage>
</organism>
<accession>A0A914CS03</accession>
<protein>
    <submittedName>
        <fullName evidence="2">Uncharacterized protein</fullName>
    </submittedName>
</protein>
<dbReference type="AlphaFoldDB" id="A0A914CS03"/>
<reference evidence="2" key="1">
    <citation type="submission" date="2022-11" db="UniProtKB">
        <authorList>
            <consortium name="WormBaseParasite"/>
        </authorList>
    </citation>
    <scope>IDENTIFICATION</scope>
</reference>
<name>A0A914CS03_9BILA</name>
<dbReference type="WBParaSite" id="ACRNAN_scaffold139.g11548.t1">
    <property type="protein sequence ID" value="ACRNAN_scaffold139.g11548.t1"/>
    <property type="gene ID" value="ACRNAN_scaffold139.g11548"/>
</dbReference>
<dbReference type="Proteomes" id="UP000887540">
    <property type="component" value="Unplaced"/>
</dbReference>
<sequence>MSGRRIAKTTLDIGSSVAGGITGIVVGASTGGLVGAMAGAVAGGIAGLGIYNVSDVITSKTLGYTLD</sequence>